<dbReference type="GO" id="GO:0005759">
    <property type="term" value="C:mitochondrial matrix"/>
    <property type="evidence" value="ECO:0007669"/>
    <property type="project" value="TreeGrafter"/>
</dbReference>
<dbReference type="AlphaFoldDB" id="A0A183UV62"/>
<evidence type="ECO:0000256" key="1">
    <source>
        <dbReference type="ARBA" id="ARBA00005578"/>
    </source>
</evidence>
<dbReference type="PANTHER" id="PTHR46188">
    <property type="entry name" value="BOLA-LIKE PROTEIN 3"/>
    <property type="match status" value="1"/>
</dbReference>
<accession>A0A183UV62</accession>
<dbReference type="Proteomes" id="UP000050794">
    <property type="component" value="Unassembled WGS sequence"/>
</dbReference>
<organism evidence="2 3">
    <name type="scientific">Toxocara canis</name>
    <name type="common">Canine roundworm</name>
    <dbReference type="NCBI Taxonomy" id="6265"/>
    <lineage>
        <taxon>Eukaryota</taxon>
        <taxon>Metazoa</taxon>
        <taxon>Ecdysozoa</taxon>
        <taxon>Nematoda</taxon>
        <taxon>Chromadorea</taxon>
        <taxon>Rhabditida</taxon>
        <taxon>Spirurina</taxon>
        <taxon>Ascaridomorpha</taxon>
        <taxon>Ascaridoidea</taxon>
        <taxon>Toxocaridae</taxon>
        <taxon>Toxocara</taxon>
    </lineage>
</organism>
<evidence type="ECO:0000313" key="3">
    <source>
        <dbReference type="WBParaSite" id="TCNE_0001238201-mRNA-1"/>
    </source>
</evidence>
<name>A0A183UV62_TOXCA</name>
<keyword evidence="2" id="KW-1185">Reference proteome</keyword>
<reference evidence="3" key="1">
    <citation type="submission" date="2016-06" db="UniProtKB">
        <authorList>
            <consortium name="WormBaseParasite"/>
        </authorList>
    </citation>
    <scope>IDENTIFICATION</scope>
</reference>
<sequence>LSAKFPHCLMVNAHPALSIVQLQTDGIKRVDKLLKKRFSTAPTIDMHVVLGGYRSMYHIVECDDFKALSKVTQHPMVTGTLNKKAPLCNESLLALRRSSDERPPTSKVLPAKFPHCLMVNAHPVLPSVQLQMDGIKRVDKLLKKRFSTAPTIDIHVVLGGYRSIYHIVEYDDFKDLFKVTQHPMVTDTLNKKRLYATNRYWHLDVQLQTDGIKRVDKLLKKRFSTAPTIDMHVVLGGYRSMYHIVECDDFKALSKVTQHPMVTGTLNKKAPLCNESLLALRRSSDERPPSIIRCVFGTLCTSNKSCLQEYN</sequence>
<proteinExistence type="inferred from homology"/>
<dbReference type="InterPro" id="IPR052275">
    <property type="entry name" value="Mt_Fe-S_assembly_factor"/>
</dbReference>
<dbReference type="WBParaSite" id="TCNE_0001238201-mRNA-1">
    <property type="protein sequence ID" value="TCNE_0001238201-mRNA-1"/>
    <property type="gene ID" value="TCNE_0001238201"/>
</dbReference>
<dbReference type="PANTHER" id="PTHR46188:SF1">
    <property type="entry name" value="BOLA-LIKE PROTEIN 3"/>
    <property type="match status" value="1"/>
</dbReference>
<comment type="similarity">
    <text evidence="1">Belongs to the BolA/IbaG family.</text>
</comment>
<protein>
    <submittedName>
        <fullName evidence="3">DAGKc domain-containing protein</fullName>
    </submittedName>
</protein>
<evidence type="ECO:0000313" key="2">
    <source>
        <dbReference type="Proteomes" id="UP000050794"/>
    </source>
</evidence>